<keyword evidence="2" id="KW-1185">Reference proteome</keyword>
<dbReference type="EMBL" id="ABDG02000026">
    <property type="protein sequence ID" value="EHK43176.1"/>
    <property type="molecule type" value="Genomic_DNA"/>
</dbReference>
<gene>
    <name evidence="1" type="ORF">TRIATDRAFT_301088</name>
</gene>
<comment type="caution">
    <text evidence="1">The sequence shown here is derived from an EMBL/GenBank/DDBJ whole genome shotgun (WGS) entry which is preliminary data.</text>
</comment>
<dbReference type="AlphaFoldDB" id="G9P0M5"/>
<name>G9P0M5_HYPAI</name>
<organism evidence="1 2">
    <name type="scientific">Hypocrea atroviridis (strain ATCC 20476 / IMI 206040)</name>
    <name type="common">Trichoderma atroviride</name>
    <dbReference type="NCBI Taxonomy" id="452589"/>
    <lineage>
        <taxon>Eukaryota</taxon>
        <taxon>Fungi</taxon>
        <taxon>Dikarya</taxon>
        <taxon>Ascomycota</taxon>
        <taxon>Pezizomycotina</taxon>
        <taxon>Sordariomycetes</taxon>
        <taxon>Hypocreomycetidae</taxon>
        <taxon>Hypocreales</taxon>
        <taxon>Hypocreaceae</taxon>
        <taxon>Trichoderma</taxon>
    </lineage>
</organism>
<evidence type="ECO:0000313" key="2">
    <source>
        <dbReference type="Proteomes" id="UP000005426"/>
    </source>
</evidence>
<dbReference type="Proteomes" id="UP000005426">
    <property type="component" value="Unassembled WGS sequence"/>
</dbReference>
<sequence length="75" mass="8461">MENPSHYINLDSPLYFDITKRRPPNHWIKSRLLTQGKLLAQDNSCISSENPVPSTYTCTAMGRILAGITAKLENK</sequence>
<dbReference type="HOGENOM" id="CLU_2671380_0_0_1"/>
<proteinExistence type="predicted"/>
<protein>
    <submittedName>
        <fullName evidence="1">Uncharacterized protein</fullName>
    </submittedName>
</protein>
<reference evidence="1 2" key="1">
    <citation type="journal article" date="2011" name="Genome Biol.">
        <title>Comparative genome sequence analysis underscores mycoparasitism as the ancestral life style of Trichoderma.</title>
        <authorList>
            <person name="Kubicek C.P."/>
            <person name="Herrera-Estrella A."/>
            <person name="Seidl-Seiboth V."/>
            <person name="Martinez D.A."/>
            <person name="Druzhinina I.S."/>
            <person name="Thon M."/>
            <person name="Zeilinger S."/>
            <person name="Casas-Flores S."/>
            <person name="Horwitz B.A."/>
            <person name="Mukherjee P.K."/>
            <person name="Mukherjee M."/>
            <person name="Kredics L."/>
            <person name="Alcaraz L.D."/>
            <person name="Aerts A."/>
            <person name="Antal Z."/>
            <person name="Atanasova L."/>
            <person name="Cervantes-Badillo M.G."/>
            <person name="Challacombe J."/>
            <person name="Chertkov O."/>
            <person name="McCluskey K."/>
            <person name="Coulpier F."/>
            <person name="Deshpande N."/>
            <person name="von Doehren H."/>
            <person name="Ebbole D.J."/>
            <person name="Esquivel-Naranjo E.U."/>
            <person name="Fekete E."/>
            <person name="Flipphi M."/>
            <person name="Glaser F."/>
            <person name="Gomez-Rodriguez E.Y."/>
            <person name="Gruber S."/>
            <person name="Han C."/>
            <person name="Henrissat B."/>
            <person name="Hermosa R."/>
            <person name="Hernandez-Onate M."/>
            <person name="Karaffa L."/>
            <person name="Kosti I."/>
            <person name="Le Crom S."/>
            <person name="Lindquist E."/>
            <person name="Lucas S."/>
            <person name="Luebeck M."/>
            <person name="Luebeck P.S."/>
            <person name="Margeot A."/>
            <person name="Metz B."/>
            <person name="Misra M."/>
            <person name="Nevalainen H."/>
            <person name="Omann M."/>
            <person name="Packer N."/>
            <person name="Perrone G."/>
            <person name="Uresti-Rivera E.E."/>
            <person name="Salamov A."/>
            <person name="Schmoll M."/>
            <person name="Seiboth B."/>
            <person name="Shapiro H."/>
            <person name="Sukno S."/>
            <person name="Tamayo-Ramos J.A."/>
            <person name="Tisch D."/>
            <person name="Wiest A."/>
            <person name="Wilkinson H.H."/>
            <person name="Zhang M."/>
            <person name="Coutinho P.M."/>
            <person name="Kenerley C.M."/>
            <person name="Monte E."/>
            <person name="Baker S.E."/>
            <person name="Grigoriev I.V."/>
        </authorList>
    </citation>
    <scope>NUCLEOTIDE SEQUENCE [LARGE SCALE GENOMIC DNA]</scope>
    <source>
        <strain evidence="2">ATCC 20476 / IMI 206040</strain>
    </source>
</reference>
<accession>G9P0M5</accession>
<evidence type="ECO:0000313" key="1">
    <source>
        <dbReference type="EMBL" id="EHK43176.1"/>
    </source>
</evidence>